<dbReference type="AlphaFoldDB" id="A0AAJ5W9G0"/>
<protein>
    <submittedName>
        <fullName evidence="1">TetR/AcrR family transcriptional regulator</fullName>
    </submittedName>
</protein>
<evidence type="ECO:0000313" key="1">
    <source>
        <dbReference type="EMBL" id="WEK20421.1"/>
    </source>
</evidence>
<gene>
    <name evidence="1" type="ORF">P0Y49_04620</name>
</gene>
<name>A0AAJ5W9G0_9SPHI</name>
<dbReference type="SUPFAM" id="SSF46689">
    <property type="entry name" value="Homeodomain-like"/>
    <property type="match status" value="1"/>
</dbReference>
<evidence type="ECO:0000313" key="2">
    <source>
        <dbReference type="Proteomes" id="UP001214530"/>
    </source>
</evidence>
<sequence length="212" mass="24619">MRKPRLYKSRDPEAVKQALLDAVGAILKENGHQGLGVNRVSLRAHINKGLIYWYYTSYNHLVKTYIKGKDFWRPIFEKFQLREPPKEEELPGYITAIFQEQFQCFFGDKEMQKLILWQVSEPNPLLKEVSDERELEGAKIMALTDPHFKDSEIDFRSVVGLVLGGIYNMVWHASNNKSTVIGIDINNERDREKFRKAIGHVITAVWKLAEKV</sequence>
<proteinExistence type="predicted"/>
<dbReference type="InterPro" id="IPR009057">
    <property type="entry name" value="Homeodomain-like_sf"/>
</dbReference>
<dbReference type="Proteomes" id="UP001214530">
    <property type="component" value="Chromosome"/>
</dbReference>
<reference evidence="1" key="1">
    <citation type="submission" date="2023-03" db="EMBL/GenBank/DDBJ databases">
        <title>Andean soil-derived lignocellulolytic bacterial consortium as a source of novel taxa and putative plastic-active enzymes.</title>
        <authorList>
            <person name="Diaz-Garcia L."/>
            <person name="Chuvochina M."/>
            <person name="Feuerriegel G."/>
            <person name="Bunk B."/>
            <person name="Sproer C."/>
            <person name="Streit W.R."/>
            <person name="Rodriguez L.M."/>
            <person name="Overmann J."/>
            <person name="Jimenez D.J."/>
        </authorList>
    </citation>
    <scope>NUCLEOTIDE SEQUENCE</scope>
    <source>
        <strain evidence="1">MAG 3858</strain>
    </source>
</reference>
<accession>A0AAJ5W9G0</accession>
<organism evidence="1 2">
    <name type="scientific">Candidatus Pedobacter colombiensis</name>
    <dbReference type="NCBI Taxonomy" id="3121371"/>
    <lineage>
        <taxon>Bacteria</taxon>
        <taxon>Pseudomonadati</taxon>
        <taxon>Bacteroidota</taxon>
        <taxon>Sphingobacteriia</taxon>
        <taxon>Sphingobacteriales</taxon>
        <taxon>Sphingobacteriaceae</taxon>
        <taxon>Pedobacter</taxon>
    </lineage>
</organism>
<dbReference type="Gene3D" id="1.10.357.10">
    <property type="entry name" value="Tetracycline Repressor, domain 2"/>
    <property type="match status" value="1"/>
</dbReference>
<dbReference type="EMBL" id="CP119313">
    <property type="protein sequence ID" value="WEK20421.1"/>
    <property type="molecule type" value="Genomic_DNA"/>
</dbReference>